<reference evidence="2 5" key="2">
    <citation type="submission" date="2021-01" db="EMBL/GenBank/DDBJ databases">
        <title>Whole genome shotgun sequence of Cellulomonas oligotrophica NBRC 109435.</title>
        <authorList>
            <person name="Komaki H."/>
            <person name="Tamura T."/>
        </authorList>
    </citation>
    <scope>NUCLEOTIDE SEQUENCE [LARGE SCALE GENOMIC DNA]</scope>
    <source>
        <strain evidence="2 5">NBRC 109435</strain>
    </source>
</reference>
<protein>
    <submittedName>
        <fullName evidence="3">Uncharacterized protein</fullName>
    </submittedName>
</protein>
<sequence>MRAELVAAGRETSARGVLALALAARVDRGRMETGSSFASLARATRETLADALRDVEPEGDELDDLKERRDGKRGRARGTA</sequence>
<proteinExistence type="predicted"/>
<accession>A0A7Y9JZC5</accession>
<comment type="caution">
    <text evidence="3">The sequence shown here is derived from an EMBL/GenBank/DDBJ whole genome shotgun (WGS) entry which is preliminary data.</text>
</comment>
<evidence type="ECO:0000313" key="5">
    <source>
        <dbReference type="Proteomes" id="UP000618382"/>
    </source>
</evidence>
<evidence type="ECO:0000313" key="2">
    <source>
        <dbReference type="EMBL" id="GIG33010.1"/>
    </source>
</evidence>
<gene>
    <name evidence="3" type="ORF">BKA21_003335</name>
    <name evidence="2" type="ORF">Col01nite_21690</name>
</gene>
<dbReference type="Proteomes" id="UP000577956">
    <property type="component" value="Unassembled WGS sequence"/>
</dbReference>
<name>A0A7Y9JZC5_9CELL</name>
<dbReference type="AlphaFoldDB" id="A0A7Y9JZC5"/>
<evidence type="ECO:0000313" key="3">
    <source>
        <dbReference type="EMBL" id="NYD87786.1"/>
    </source>
</evidence>
<keyword evidence="5" id="KW-1185">Reference proteome</keyword>
<evidence type="ECO:0000256" key="1">
    <source>
        <dbReference type="SAM" id="MobiDB-lite"/>
    </source>
</evidence>
<evidence type="ECO:0000313" key="4">
    <source>
        <dbReference type="Proteomes" id="UP000577956"/>
    </source>
</evidence>
<feature type="compositionally biased region" description="Basic residues" evidence="1">
    <location>
        <begin position="71"/>
        <end position="80"/>
    </location>
</feature>
<dbReference type="RefSeq" id="WP_140460108.1">
    <property type="nucleotide sequence ID" value="NZ_BAABFI010000010.1"/>
</dbReference>
<dbReference type="Proteomes" id="UP000618382">
    <property type="component" value="Unassembled WGS sequence"/>
</dbReference>
<dbReference type="EMBL" id="JACCBK010000001">
    <property type="protein sequence ID" value="NYD87786.1"/>
    <property type="molecule type" value="Genomic_DNA"/>
</dbReference>
<reference evidence="3 4" key="1">
    <citation type="submission" date="2020-07" db="EMBL/GenBank/DDBJ databases">
        <title>Sequencing the genomes of 1000 actinobacteria strains.</title>
        <authorList>
            <person name="Klenk H.-P."/>
        </authorList>
    </citation>
    <scope>NUCLEOTIDE SEQUENCE [LARGE SCALE GENOMIC DNA]</scope>
    <source>
        <strain evidence="3 4">DSM 24482</strain>
    </source>
</reference>
<feature type="region of interest" description="Disordered" evidence="1">
    <location>
        <begin position="52"/>
        <end position="80"/>
    </location>
</feature>
<organism evidence="3 4">
    <name type="scientific">Cellulomonas oligotrophica</name>
    <dbReference type="NCBI Taxonomy" id="931536"/>
    <lineage>
        <taxon>Bacteria</taxon>
        <taxon>Bacillati</taxon>
        <taxon>Actinomycetota</taxon>
        <taxon>Actinomycetes</taxon>
        <taxon>Micrococcales</taxon>
        <taxon>Cellulomonadaceae</taxon>
        <taxon>Cellulomonas</taxon>
    </lineage>
</organism>
<dbReference type="EMBL" id="BONN01000005">
    <property type="protein sequence ID" value="GIG33010.1"/>
    <property type="molecule type" value="Genomic_DNA"/>
</dbReference>